<organism evidence="3 4">
    <name type="scientific">Neiella marina</name>
    <dbReference type="NCBI Taxonomy" id="508461"/>
    <lineage>
        <taxon>Bacteria</taxon>
        <taxon>Pseudomonadati</taxon>
        <taxon>Pseudomonadota</taxon>
        <taxon>Gammaproteobacteria</taxon>
        <taxon>Alteromonadales</taxon>
        <taxon>Echinimonadaceae</taxon>
        <taxon>Neiella</taxon>
    </lineage>
</organism>
<dbReference type="GO" id="GO:0009055">
    <property type="term" value="F:electron transfer activity"/>
    <property type="evidence" value="ECO:0007669"/>
    <property type="project" value="TreeGrafter"/>
</dbReference>
<evidence type="ECO:0000259" key="2">
    <source>
        <dbReference type="Pfam" id="PF02525"/>
    </source>
</evidence>
<dbReference type="GO" id="GO:0003955">
    <property type="term" value="F:NAD(P)H dehydrogenase (quinone) activity"/>
    <property type="evidence" value="ECO:0007669"/>
    <property type="project" value="TreeGrafter"/>
</dbReference>
<dbReference type="Pfam" id="PF02525">
    <property type="entry name" value="Flavodoxin_2"/>
    <property type="match status" value="1"/>
</dbReference>
<dbReference type="Gene3D" id="3.40.50.360">
    <property type="match status" value="1"/>
</dbReference>
<dbReference type="Proteomes" id="UP000619743">
    <property type="component" value="Unassembled WGS sequence"/>
</dbReference>
<dbReference type="PANTHER" id="PTHR47307:SF1">
    <property type="entry name" value="GLUTATHIONE-REGULATED POTASSIUM-EFFLUX SYSTEM ANCILLARY PROTEIN KEFG"/>
    <property type="match status" value="1"/>
</dbReference>
<dbReference type="SUPFAM" id="SSF54427">
    <property type="entry name" value="NTF2-like"/>
    <property type="match status" value="1"/>
</dbReference>
<evidence type="ECO:0000313" key="4">
    <source>
        <dbReference type="Proteomes" id="UP000619743"/>
    </source>
</evidence>
<proteinExistence type="predicted"/>
<keyword evidence="1" id="KW-0560">Oxidoreductase</keyword>
<dbReference type="EMBL" id="BMDX01000004">
    <property type="protein sequence ID" value="GGA71723.1"/>
    <property type="molecule type" value="Genomic_DNA"/>
</dbReference>
<dbReference type="InterPro" id="IPR046980">
    <property type="entry name" value="KefG/KefF"/>
</dbReference>
<dbReference type="AlphaFoldDB" id="A0A8J2XNV6"/>
<protein>
    <recommendedName>
        <fullName evidence="2">Flavodoxin-like fold domain-containing protein</fullName>
    </recommendedName>
</protein>
<dbReference type="PANTHER" id="PTHR47307">
    <property type="entry name" value="GLUTATHIONE-REGULATED POTASSIUM-EFFLUX SYSTEM ANCILLARY PROTEIN KEFG"/>
    <property type="match status" value="1"/>
</dbReference>
<dbReference type="OrthoDB" id="9798454at2"/>
<keyword evidence="4" id="KW-1185">Reference proteome</keyword>
<feature type="domain" description="Flavodoxin-like fold" evidence="2">
    <location>
        <begin position="3"/>
        <end position="158"/>
    </location>
</feature>
<dbReference type="InterPro" id="IPR003680">
    <property type="entry name" value="Flavodoxin_fold"/>
</dbReference>
<accession>A0A8J2XNV6</accession>
<evidence type="ECO:0000256" key="1">
    <source>
        <dbReference type="ARBA" id="ARBA00023002"/>
    </source>
</evidence>
<dbReference type="GO" id="GO:0010181">
    <property type="term" value="F:FMN binding"/>
    <property type="evidence" value="ECO:0007669"/>
    <property type="project" value="TreeGrafter"/>
</dbReference>
<comment type="caution">
    <text evidence="3">The sequence shown here is derived from an EMBL/GenBank/DDBJ whole genome shotgun (WGS) entry which is preliminary data.</text>
</comment>
<dbReference type="SUPFAM" id="SSF52218">
    <property type="entry name" value="Flavoproteins"/>
    <property type="match status" value="1"/>
</dbReference>
<name>A0A8J2XNV6_9GAMM</name>
<evidence type="ECO:0000313" key="3">
    <source>
        <dbReference type="EMBL" id="GGA71723.1"/>
    </source>
</evidence>
<gene>
    <name evidence="3" type="ORF">GCM10011369_11900</name>
</gene>
<reference evidence="4" key="1">
    <citation type="journal article" date="2019" name="Int. J. Syst. Evol. Microbiol.">
        <title>The Global Catalogue of Microorganisms (GCM) 10K type strain sequencing project: providing services to taxonomists for standard genome sequencing and annotation.</title>
        <authorList>
            <consortium name="The Broad Institute Genomics Platform"/>
            <consortium name="The Broad Institute Genome Sequencing Center for Infectious Disease"/>
            <person name="Wu L."/>
            <person name="Ma J."/>
        </authorList>
    </citation>
    <scope>NUCLEOTIDE SEQUENCE [LARGE SCALE GENOMIC DNA]</scope>
    <source>
        <strain evidence="4">CGMCC 1.10130</strain>
    </source>
</reference>
<dbReference type="RefSeq" id="WP_087505026.1">
    <property type="nucleotide sequence ID" value="NZ_BMDX01000004.1"/>
</dbReference>
<sequence>MSQVVVISGHPQLESSYTNKVILQQLSNEITDVEIRRLDMLYPDYQIDVAAEQQALQQADVIVLQFPFYWYSVPALLKKWIDDVFSFNFAYGPEGDKLKGKDFILSFTIGGPEEAYTPTGYNHFRIEELMKPLEQTAYLAKMNYQAPIYTHGMVYIPDVYNTQEQVESRAASHANKLLSVIEQLLHEPKNIIKRFVAEWFEQMDRLPEDSGYFKKYLADDFYMNMPEGAFNGISGFEQWYEFARSTFKPDCRHEIEQLDVTEQDGEHHLSFRVRVIADTFAGESINLLVNETWRLMLNQQRDIKICDYKVDPVVS</sequence>
<dbReference type="InterPro" id="IPR032710">
    <property type="entry name" value="NTF2-like_dom_sf"/>
</dbReference>
<dbReference type="InterPro" id="IPR029039">
    <property type="entry name" value="Flavoprotein-like_sf"/>
</dbReference>